<dbReference type="PANTHER" id="PTHR48049:SF84">
    <property type="entry name" value="UDP-GLYCOSYLTRANSFERASE 79A6"/>
    <property type="match status" value="1"/>
</dbReference>
<keyword evidence="2" id="KW-1185">Reference proteome</keyword>
<dbReference type="Gene3D" id="3.40.50.2000">
    <property type="entry name" value="Glycogen Phosphorylase B"/>
    <property type="match status" value="1"/>
</dbReference>
<dbReference type="Proteomes" id="UP000195402">
    <property type="component" value="Unassembled WGS sequence"/>
</dbReference>
<dbReference type="SUPFAM" id="SSF53756">
    <property type="entry name" value="UDP-Glycosyltransferase/glycogen phosphorylase"/>
    <property type="match status" value="1"/>
</dbReference>
<dbReference type="OrthoDB" id="5835829at2759"/>
<comment type="caution">
    <text evidence="1">The sequence shown here is derived from an EMBL/GenBank/DDBJ whole genome shotgun (WGS) entry which is preliminary data.</text>
</comment>
<dbReference type="EMBL" id="MVGT01002091">
    <property type="protein sequence ID" value="OVA09360.1"/>
    <property type="molecule type" value="Genomic_DNA"/>
</dbReference>
<sequence>MNDCQIVLIAQLEDQCLNSRILSGGLKVAVEVERREDDGWFTKEGVCSAVKAVMEEESIIGKELRANHCKLRELLLKQDFEASYMDSFINKLQDQLII</sequence>
<gene>
    <name evidence="1" type="ORF">BVC80_8915g4</name>
</gene>
<dbReference type="OMA" id="MHEGNEV"/>
<evidence type="ECO:0000313" key="1">
    <source>
        <dbReference type="EMBL" id="OVA09360.1"/>
    </source>
</evidence>
<name>A0A200QFT7_MACCD</name>
<dbReference type="InParanoid" id="A0A200QFT7"/>
<dbReference type="InterPro" id="IPR050481">
    <property type="entry name" value="UDP-glycosyltransf_plant"/>
</dbReference>
<proteinExistence type="predicted"/>
<dbReference type="AlphaFoldDB" id="A0A200QFT7"/>
<organism evidence="1 2">
    <name type="scientific">Macleaya cordata</name>
    <name type="common">Five-seeded plume-poppy</name>
    <name type="synonym">Bocconia cordata</name>
    <dbReference type="NCBI Taxonomy" id="56857"/>
    <lineage>
        <taxon>Eukaryota</taxon>
        <taxon>Viridiplantae</taxon>
        <taxon>Streptophyta</taxon>
        <taxon>Embryophyta</taxon>
        <taxon>Tracheophyta</taxon>
        <taxon>Spermatophyta</taxon>
        <taxon>Magnoliopsida</taxon>
        <taxon>Ranunculales</taxon>
        <taxon>Papaveraceae</taxon>
        <taxon>Papaveroideae</taxon>
        <taxon>Macleaya</taxon>
    </lineage>
</organism>
<evidence type="ECO:0000313" key="2">
    <source>
        <dbReference type="Proteomes" id="UP000195402"/>
    </source>
</evidence>
<reference evidence="1 2" key="1">
    <citation type="journal article" date="2017" name="Mol. Plant">
        <title>The Genome of Medicinal Plant Macleaya cordata Provides New Insights into Benzylisoquinoline Alkaloids Metabolism.</title>
        <authorList>
            <person name="Liu X."/>
            <person name="Liu Y."/>
            <person name="Huang P."/>
            <person name="Ma Y."/>
            <person name="Qing Z."/>
            <person name="Tang Q."/>
            <person name="Cao H."/>
            <person name="Cheng P."/>
            <person name="Zheng Y."/>
            <person name="Yuan Z."/>
            <person name="Zhou Y."/>
            <person name="Liu J."/>
            <person name="Tang Z."/>
            <person name="Zhuo Y."/>
            <person name="Zhang Y."/>
            <person name="Yu L."/>
            <person name="Huang J."/>
            <person name="Yang P."/>
            <person name="Peng Q."/>
            <person name="Zhang J."/>
            <person name="Jiang W."/>
            <person name="Zhang Z."/>
            <person name="Lin K."/>
            <person name="Ro D.K."/>
            <person name="Chen X."/>
            <person name="Xiong X."/>
            <person name="Shang Y."/>
            <person name="Huang S."/>
            <person name="Zeng J."/>
        </authorList>
    </citation>
    <scope>NUCLEOTIDE SEQUENCE [LARGE SCALE GENOMIC DNA]</scope>
    <source>
        <strain evidence="2">cv. BLH2017</strain>
        <tissue evidence="1">Root</tissue>
    </source>
</reference>
<dbReference type="PANTHER" id="PTHR48049">
    <property type="entry name" value="GLYCOSYLTRANSFERASE"/>
    <property type="match status" value="1"/>
</dbReference>
<keyword evidence="1" id="KW-0808">Transferase</keyword>
<accession>A0A200QFT7</accession>
<protein>
    <submittedName>
        <fullName evidence="1">UDP-glucuronosyl/UDP-glucosyltransferase</fullName>
    </submittedName>
</protein>
<dbReference type="GO" id="GO:0035251">
    <property type="term" value="F:UDP-glucosyltransferase activity"/>
    <property type="evidence" value="ECO:0007669"/>
    <property type="project" value="InterPro"/>
</dbReference>
<dbReference type="STRING" id="56857.A0A200QFT7"/>